<dbReference type="GO" id="GO:0035516">
    <property type="term" value="F:broad specificity oxidative DNA demethylase activity"/>
    <property type="evidence" value="ECO:0007669"/>
    <property type="project" value="TreeGrafter"/>
</dbReference>
<proteinExistence type="predicted"/>
<name>A0A269XV40_9PROT</name>
<keyword evidence="4 6" id="KW-0408">Iron</keyword>
<feature type="binding site" evidence="6">
    <location>
        <position position="197"/>
    </location>
    <ligand>
        <name>Fe cation</name>
        <dbReference type="ChEBI" id="CHEBI:24875"/>
        <note>catalytic</note>
    </ligand>
</feature>
<organism evidence="8 9">
    <name type="scientific">Acetobacter fabarum</name>
    <dbReference type="NCBI Taxonomy" id="483199"/>
    <lineage>
        <taxon>Bacteria</taxon>
        <taxon>Pseudomonadati</taxon>
        <taxon>Pseudomonadota</taxon>
        <taxon>Alphaproteobacteria</taxon>
        <taxon>Acetobacterales</taxon>
        <taxon>Acetobacteraceae</taxon>
        <taxon>Acetobacter</taxon>
    </lineage>
</organism>
<dbReference type="InterPro" id="IPR004574">
    <property type="entry name" value="Alkb"/>
</dbReference>
<dbReference type="EMBL" id="NCXK01000029">
    <property type="protein sequence ID" value="PAK77039.1"/>
    <property type="molecule type" value="Genomic_DNA"/>
</dbReference>
<evidence type="ECO:0000259" key="7">
    <source>
        <dbReference type="PROSITE" id="PS51471"/>
    </source>
</evidence>
<feature type="binding site" evidence="5">
    <location>
        <position position="171"/>
    </location>
    <ligand>
        <name>substrate</name>
    </ligand>
</feature>
<dbReference type="AlphaFoldDB" id="A0A269XV40"/>
<protein>
    <submittedName>
        <fullName evidence="8">Alpha-ketoglutarate-dependent dioxygenase AlkB</fullName>
    </submittedName>
</protein>
<feature type="domain" description="Fe2OG dioxygenase" evidence="7">
    <location>
        <begin position="123"/>
        <end position="223"/>
    </location>
</feature>
<dbReference type="PROSITE" id="PS51471">
    <property type="entry name" value="FE2OG_OXY"/>
    <property type="match status" value="1"/>
</dbReference>
<evidence type="ECO:0000313" key="8">
    <source>
        <dbReference type="EMBL" id="PAK77039.1"/>
    </source>
</evidence>
<feature type="binding site" evidence="5">
    <location>
        <position position="79"/>
    </location>
    <ligand>
        <name>substrate</name>
    </ligand>
</feature>
<reference evidence="8 9" key="1">
    <citation type="submission" date="2017-04" db="EMBL/GenBank/DDBJ databases">
        <title>Kefir bacterial isolates.</title>
        <authorList>
            <person name="Kim Y."/>
            <person name="Blasche S."/>
            <person name="Patil K.R."/>
        </authorList>
    </citation>
    <scope>NUCLEOTIDE SEQUENCE [LARGE SCALE GENOMIC DNA]</scope>
    <source>
        <strain evidence="8 9">KR</strain>
    </source>
</reference>
<dbReference type="NCBIfam" id="NF011930">
    <property type="entry name" value="PRK15401.1"/>
    <property type="match status" value="1"/>
</dbReference>
<dbReference type="GO" id="GO:0005737">
    <property type="term" value="C:cytoplasm"/>
    <property type="evidence" value="ECO:0007669"/>
    <property type="project" value="TreeGrafter"/>
</dbReference>
<evidence type="ECO:0000256" key="5">
    <source>
        <dbReference type="PIRSR" id="PIRSR604574-1"/>
    </source>
</evidence>
<feature type="binding site" evidence="6">
    <location>
        <position position="141"/>
    </location>
    <ligand>
        <name>Fe cation</name>
        <dbReference type="ChEBI" id="CHEBI:24875"/>
        <note>catalytic</note>
    </ligand>
</feature>
<dbReference type="PANTHER" id="PTHR16557">
    <property type="entry name" value="ALKYLATED DNA REPAIR PROTEIN ALKB-RELATED"/>
    <property type="match status" value="1"/>
</dbReference>
<dbReference type="InterPro" id="IPR027450">
    <property type="entry name" value="AlkB-like"/>
</dbReference>
<gene>
    <name evidence="8" type="ORF">B8X00_11935</name>
</gene>
<keyword evidence="9" id="KW-1185">Reference proteome</keyword>
<feature type="binding site" evidence="6">
    <location>
        <position position="143"/>
    </location>
    <ligand>
        <name>Fe cation</name>
        <dbReference type="ChEBI" id="CHEBI:24875"/>
        <note>catalytic</note>
    </ligand>
</feature>
<dbReference type="GO" id="GO:0035513">
    <property type="term" value="P:oxidative RNA demethylation"/>
    <property type="evidence" value="ECO:0007669"/>
    <property type="project" value="TreeGrafter"/>
</dbReference>
<dbReference type="RefSeq" id="WP_179290182.1">
    <property type="nucleotide sequence ID" value="NZ_JBDNMF010000041.1"/>
</dbReference>
<dbReference type="GO" id="GO:0008198">
    <property type="term" value="F:ferrous iron binding"/>
    <property type="evidence" value="ECO:0007669"/>
    <property type="project" value="TreeGrafter"/>
</dbReference>
<dbReference type="InterPro" id="IPR037151">
    <property type="entry name" value="AlkB-like_sf"/>
</dbReference>
<accession>A0A269XV40</accession>
<dbReference type="SUPFAM" id="SSF51197">
    <property type="entry name" value="Clavaminate synthase-like"/>
    <property type="match status" value="1"/>
</dbReference>
<keyword evidence="2 8" id="KW-0223">Dioxygenase</keyword>
<feature type="binding site" evidence="5">
    <location>
        <begin position="214"/>
        <end position="220"/>
    </location>
    <ligand>
        <name>2-oxoglutarate</name>
        <dbReference type="ChEBI" id="CHEBI:16810"/>
    </ligand>
</feature>
<evidence type="ECO:0000256" key="2">
    <source>
        <dbReference type="ARBA" id="ARBA00022964"/>
    </source>
</evidence>
<evidence type="ECO:0000256" key="4">
    <source>
        <dbReference type="ARBA" id="ARBA00023004"/>
    </source>
</evidence>
<dbReference type="Pfam" id="PF13532">
    <property type="entry name" value="2OG-FeII_Oxy_2"/>
    <property type="match status" value="1"/>
</dbReference>
<dbReference type="Proteomes" id="UP000216151">
    <property type="component" value="Unassembled WGS sequence"/>
</dbReference>
<dbReference type="GO" id="GO:0035515">
    <property type="term" value="F:oxidative RNA demethylase activity"/>
    <property type="evidence" value="ECO:0007669"/>
    <property type="project" value="TreeGrafter"/>
</dbReference>
<feature type="binding site" evidence="5">
    <location>
        <begin position="130"/>
        <end position="132"/>
    </location>
    <ligand>
        <name>2-oxoglutarate</name>
        <dbReference type="ChEBI" id="CHEBI:16810"/>
    </ligand>
</feature>
<dbReference type="Gene3D" id="2.60.120.590">
    <property type="entry name" value="Alpha-ketoglutarate-dependent dioxygenase AlkB-like"/>
    <property type="match status" value="1"/>
</dbReference>
<comment type="caution">
    <text evidence="8">The sequence shown here is derived from an EMBL/GenBank/DDBJ whole genome shotgun (WGS) entry which is preliminary data.</text>
</comment>
<evidence type="ECO:0000256" key="3">
    <source>
        <dbReference type="ARBA" id="ARBA00023002"/>
    </source>
</evidence>
<keyword evidence="1 6" id="KW-0479">Metal-binding</keyword>
<feature type="binding site" evidence="5">
    <location>
        <begin position="86"/>
        <end position="88"/>
    </location>
    <ligand>
        <name>substrate</name>
    </ligand>
</feature>
<evidence type="ECO:0000256" key="6">
    <source>
        <dbReference type="PIRSR" id="PIRSR604574-2"/>
    </source>
</evidence>
<comment type="cofactor">
    <cofactor evidence="6">
        <name>Fe(2+)</name>
        <dbReference type="ChEBI" id="CHEBI:29033"/>
    </cofactor>
    <text evidence="6">Binds 1 Fe(2+) ion per subunit.</text>
</comment>
<feature type="binding site" evidence="5">
    <location>
        <position position="145"/>
    </location>
    <ligand>
        <name>substrate</name>
    </ligand>
</feature>
<sequence>MTHPQPPARQLDLLLPDNRPAREVLEPGALLLRQFATSSATIYLQALQAVAEQAPFRHMHTPGGGTMSAAMTSCGALGWVSSAQGYAYTPVDPLSQQPWPTMPTSLFALARNAAQTAGYPGFTPNACLLNCYQNGAHMGLHQDRDEGDMTQPVVSLSLGRTGLFMWGGQNRRDRVRTFALDHGDVLVWGGPARLHYHGIKGLAPAPHPVTGLTRYNITFRHVAAPS</sequence>
<evidence type="ECO:0000313" key="9">
    <source>
        <dbReference type="Proteomes" id="UP000216151"/>
    </source>
</evidence>
<keyword evidence="3" id="KW-0560">Oxidoreductase</keyword>
<dbReference type="InterPro" id="IPR005123">
    <property type="entry name" value="Oxoglu/Fe-dep_dioxygenase_dom"/>
</dbReference>
<evidence type="ECO:0000256" key="1">
    <source>
        <dbReference type="ARBA" id="ARBA00022723"/>
    </source>
</evidence>
<dbReference type="PANTHER" id="PTHR16557:SF2">
    <property type="entry name" value="NUCLEIC ACID DIOXYGENASE ALKBH1"/>
    <property type="match status" value="1"/>
</dbReference>